<proteinExistence type="predicted"/>
<gene>
    <name evidence="2" type="ORF">CLODIP_2_CD08680</name>
</gene>
<name>A0A8S1E5S6_9INSE</name>
<feature type="compositionally biased region" description="Gly residues" evidence="1">
    <location>
        <begin position="86"/>
        <end position="96"/>
    </location>
</feature>
<comment type="caution">
    <text evidence="2">The sequence shown here is derived from an EMBL/GenBank/DDBJ whole genome shotgun (WGS) entry which is preliminary data.</text>
</comment>
<keyword evidence="3" id="KW-1185">Reference proteome</keyword>
<dbReference type="AlphaFoldDB" id="A0A8S1E5S6"/>
<evidence type="ECO:0000313" key="3">
    <source>
        <dbReference type="Proteomes" id="UP000494165"/>
    </source>
</evidence>
<sequence>MGQTVQILVQIDALWITLSKVTSWRLSLSPAARVPPARRRRIFAQVARQHERDVQHLHHLLHPHVPALPPLAPLLGHFLDPPPAFDGGGGRGGGTCPRGVTDLEAADRERRQTARTE</sequence>
<dbReference type="Proteomes" id="UP000494165">
    <property type="component" value="Unassembled WGS sequence"/>
</dbReference>
<feature type="region of interest" description="Disordered" evidence="1">
    <location>
        <begin position="83"/>
        <end position="117"/>
    </location>
</feature>
<feature type="compositionally biased region" description="Basic and acidic residues" evidence="1">
    <location>
        <begin position="105"/>
        <end position="117"/>
    </location>
</feature>
<dbReference type="EMBL" id="CADEPI010000593">
    <property type="protein sequence ID" value="CAB3387605.1"/>
    <property type="molecule type" value="Genomic_DNA"/>
</dbReference>
<protein>
    <submittedName>
        <fullName evidence="2">Uncharacterized protein</fullName>
    </submittedName>
</protein>
<accession>A0A8S1E5S6</accession>
<evidence type="ECO:0000256" key="1">
    <source>
        <dbReference type="SAM" id="MobiDB-lite"/>
    </source>
</evidence>
<reference evidence="2 3" key="1">
    <citation type="submission" date="2020-04" db="EMBL/GenBank/DDBJ databases">
        <authorList>
            <person name="Alioto T."/>
            <person name="Alioto T."/>
            <person name="Gomez Garrido J."/>
        </authorList>
    </citation>
    <scope>NUCLEOTIDE SEQUENCE [LARGE SCALE GENOMIC DNA]</scope>
</reference>
<organism evidence="2 3">
    <name type="scientific">Cloeon dipterum</name>
    <dbReference type="NCBI Taxonomy" id="197152"/>
    <lineage>
        <taxon>Eukaryota</taxon>
        <taxon>Metazoa</taxon>
        <taxon>Ecdysozoa</taxon>
        <taxon>Arthropoda</taxon>
        <taxon>Hexapoda</taxon>
        <taxon>Insecta</taxon>
        <taxon>Pterygota</taxon>
        <taxon>Palaeoptera</taxon>
        <taxon>Ephemeroptera</taxon>
        <taxon>Pisciforma</taxon>
        <taxon>Baetidae</taxon>
        <taxon>Cloeon</taxon>
    </lineage>
</organism>
<evidence type="ECO:0000313" key="2">
    <source>
        <dbReference type="EMBL" id="CAB3387605.1"/>
    </source>
</evidence>